<keyword evidence="2" id="KW-1185">Reference proteome</keyword>
<gene>
    <name evidence="1" type="ORF">CLPU_6c00670</name>
</gene>
<dbReference type="AlphaFoldDB" id="A0A0L0WAR3"/>
<dbReference type="Proteomes" id="UP000037267">
    <property type="component" value="Unassembled WGS sequence"/>
</dbReference>
<evidence type="ECO:0000313" key="2">
    <source>
        <dbReference type="Proteomes" id="UP000037267"/>
    </source>
</evidence>
<dbReference type="RefSeq" id="WP_050355100.1">
    <property type="nucleotide sequence ID" value="NZ_LGSS01000006.1"/>
</dbReference>
<protein>
    <submittedName>
        <fullName evidence="1">YbbR family protein</fullName>
    </submittedName>
</protein>
<organism evidence="1 2">
    <name type="scientific">Gottschalkia purinilytica</name>
    <name type="common">Clostridium purinilyticum</name>
    <dbReference type="NCBI Taxonomy" id="1503"/>
    <lineage>
        <taxon>Bacteria</taxon>
        <taxon>Bacillati</taxon>
        <taxon>Bacillota</taxon>
        <taxon>Tissierellia</taxon>
        <taxon>Tissierellales</taxon>
        <taxon>Gottschalkiaceae</taxon>
        <taxon>Gottschalkia</taxon>
    </lineage>
</organism>
<sequence length="404" mass="44544">MSKAKDSNLTIKVLSIFIAIVLWSYVISEVNPRVTKELNNIKVDIINEHTLKNSGLVLIEPRDVRVSVKVKGRRNDINNLDPNDIIAKADLLGYSEGVSKVYIDVKVPLKLDIEDVRPRQVSFKIDSIVSKEKRVSIKTTGTSSEGYSIEDGQLSPETVTVKGARSYVNSVSKVIANVNINDIRSSKNLRVPLIAVDSKGKQVKKVDIEPRFTEVSLPVLRTKKVPVVPKTRGTLPNGYTISKMQVVPSVIGIKGLNEDIKNVNALQIEPIDITNLSANKEFSSRVILPNGVNTVGGNKVAVKIELERTITRDIDYDMSQISFLNLAEGLNIVKDNLPPKVIVSIRGKEKLVNKISTSDLKLSVDLNGLSEGDHIIKITPSQIEGLEILQINPNSLPITLRKNE</sequence>
<reference evidence="2" key="1">
    <citation type="submission" date="2015-07" db="EMBL/GenBank/DDBJ databases">
        <title>Draft genome sequence of the purine-degrading Gottschalkia purinilyticum DSM 1384 (formerly Clostridium purinilyticum).</title>
        <authorList>
            <person name="Poehlein A."/>
            <person name="Schiel-Bengelsdorf B."/>
            <person name="Bengelsdorf F.R."/>
            <person name="Daniel R."/>
            <person name="Duerre P."/>
        </authorList>
    </citation>
    <scope>NUCLEOTIDE SEQUENCE [LARGE SCALE GENOMIC DNA]</scope>
    <source>
        <strain evidence="2">DSM 1384</strain>
    </source>
</reference>
<dbReference type="Gene3D" id="2.170.120.40">
    <property type="entry name" value="YbbR-like domain"/>
    <property type="match status" value="2"/>
</dbReference>
<dbReference type="Gene3D" id="2.170.120.30">
    <property type="match status" value="2"/>
</dbReference>
<dbReference type="PANTHER" id="PTHR37804:SF1">
    <property type="entry name" value="CDAA REGULATORY PROTEIN CDAR"/>
    <property type="match status" value="1"/>
</dbReference>
<proteinExistence type="predicted"/>
<dbReference type="EMBL" id="LGSS01000006">
    <property type="protein sequence ID" value="KNF08581.1"/>
    <property type="molecule type" value="Genomic_DNA"/>
</dbReference>
<dbReference type="InterPro" id="IPR012505">
    <property type="entry name" value="YbbR"/>
</dbReference>
<dbReference type="Pfam" id="PF07949">
    <property type="entry name" value="YbbR"/>
    <property type="match status" value="3"/>
</dbReference>
<evidence type="ECO:0000313" key="1">
    <source>
        <dbReference type="EMBL" id="KNF08581.1"/>
    </source>
</evidence>
<dbReference type="InterPro" id="IPR053154">
    <property type="entry name" value="c-di-AMP_regulator"/>
</dbReference>
<comment type="caution">
    <text evidence="1">The sequence shown here is derived from an EMBL/GenBank/DDBJ whole genome shotgun (WGS) entry which is preliminary data.</text>
</comment>
<dbReference type="STRING" id="1503.CLPU_6c00670"/>
<dbReference type="OrthoDB" id="2111604at2"/>
<name>A0A0L0WAR3_GOTPU</name>
<accession>A0A0L0WAR3</accession>
<dbReference type="PANTHER" id="PTHR37804">
    <property type="entry name" value="CDAA REGULATORY PROTEIN CDAR"/>
    <property type="match status" value="1"/>
</dbReference>